<proteinExistence type="predicted"/>
<evidence type="ECO:0000256" key="1">
    <source>
        <dbReference type="SAM" id="SignalP"/>
    </source>
</evidence>
<keyword evidence="1" id="KW-0732">Signal</keyword>
<protein>
    <recommendedName>
        <fullName evidence="2">Thiol:disulfide interchange protein DsbD N-terminal domain-containing protein</fullName>
    </recommendedName>
</protein>
<gene>
    <name evidence="3" type="ORF">PAM7066_01905</name>
</gene>
<dbReference type="EMBL" id="FWFV01000004">
    <property type="protein sequence ID" value="SLN43419.1"/>
    <property type="molecule type" value="Genomic_DNA"/>
</dbReference>
<name>A0A1Y5SL77_9RHOB</name>
<dbReference type="InterPro" id="IPR028250">
    <property type="entry name" value="DsbDN"/>
</dbReference>
<keyword evidence="4" id="KW-1185">Reference proteome</keyword>
<organism evidence="3 4">
    <name type="scientific">Palleronia marisminoris</name>
    <dbReference type="NCBI Taxonomy" id="315423"/>
    <lineage>
        <taxon>Bacteria</taxon>
        <taxon>Pseudomonadati</taxon>
        <taxon>Pseudomonadota</taxon>
        <taxon>Alphaproteobacteria</taxon>
        <taxon>Rhodobacterales</taxon>
        <taxon>Roseobacteraceae</taxon>
        <taxon>Palleronia</taxon>
    </lineage>
</organism>
<dbReference type="Pfam" id="PF11412">
    <property type="entry name" value="DsbD_N"/>
    <property type="match status" value="1"/>
</dbReference>
<evidence type="ECO:0000313" key="4">
    <source>
        <dbReference type="Proteomes" id="UP000193870"/>
    </source>
</evidence>
<accession>A0A1Y5SL77</accession>
<dbReference type="AlphaFoldDB" id="A0A1Y5SL77"/>
<dbReference type="RefSeq" id="WP_085853889.1">
    <property type="nucleotide sequence ID" value="NZ_FOPF01000004.1"/>
</dbReference>
<feature type="chain" id="PRO_5010994457" description="Thiol:disulfide interchange protein DsbD N-terminal domain-containing protein" evidence="1">
    <location>
        <begin position="20"/>
        <end position="266"/>
    </location>
</feature>
<feature type="domain" description="Thiol:disulfide interchange protein DsbD N-terminal" evidence="2">
    <location>
        <begin position="36"/>
        <end position="139"/>
    </location>
</feature>
<evidence type="ECO:0000313" key="3">
    <source>
        <dbReference type="EMBL" id="SLN43419.1"/>
    </source>
</evidence>
<feature type="signal peptide" evidence="1">
    <location>
        <begin position="1"/>
        <end position="19"/>
    </location>
</feature>
<dbReference type="OrthoDB" id="9811036at2"/>
<dbReference type="STRING" id="315423.SAMN04488020_104282"/>
<sequence length="266" mass="28612">MRYFLLCAIFAILSPAAHADSHAVKGFSLLPGWRMEDGRHMAGLEIRLTPGWKTYWRRPGEAGIPPSFNWSGSQNVAAVRIHWPVPSVIRQSGMRSVVYEDGVVLPIEVTPKDATAPISLRLGVDMGVCKDVCVPVEATARAELSPAPVRQDARIRAALADRPFTEGEVGLATARCDVQLAPGGGARLSVQLNMPPLGTVEEIVFEPSDPSLWISEPKTHRQGGILMAEADLAAPRGQPLALDRETLRITVLGERGAAEIIGCDAS</sequence>
<reference evidence="3 4" key="1">
    <citation type="submission" date="2017-03" db="EMBL/GenBank/DDBJ databases">
        <authorList>
            <person name="Afonso C.L."/>
            <person name="Miller P.J."/>
            <person name="Scott M.A."/>
            <person name="Spackman E."/>
            <person name="Goraichik I."/>
            <person name="Dimitrov K.M."/>
            <person name="Suarez D.L."/>
            <person name="Swayne D.E."/>
        </authorList>
    </citation>
    <scope>NUCLEOTIDE SEQUENCE [LARGE SCALE GENOMIC DNA]</scope>
    <source>
        <strain evidence="3 4">CECT 7066</strain>
    </source>
</reference>
<dbReference type="Proteomes" id="UP000193870">
    <property type="component" value="Unassembled WGS sequence"/>
</dbReference>
<evidence type="ECO:0000259" key="2">
    <source>
        <dbReference type="Pfam" id="PF11412"/>
    </source>
</evidence>